<gene>
    <name evidence="1" type="ORF">KP79_PYT09494</name>
</gene>
<dbReference type="EMBL" id="NEDP02002617">
    <property type="protein sequence ID" value="OWF50354.1"/>
    <property type="molecule type" value="Genomic_DNA"/>
</dbReference>
<dbReference type="AlphaFoldDB" id="A0A210QNP2"/>
<dbReference type="STRING" id="6573.A0A210QNP2"/>
<dbReference type="Proteomes" id="UP000242188">
    <property type="component" value="Unassembled WGS sequence"/>
</dbReference>
<keyword evidence="2" id="KW-1185">Reference proteome</keyword>
<dbReference type="PANTHER" id="PTHR14187:SF5">
    <property type="entry name" value="HEAT SHOCK 70 KDA PROTEIN 12A"/>
    <property type="match status" value="1"/>
</dbReference>
<comment type="caution">
    <text evidence="1">The sequence shown here is derived from an EMBL/GenBank/DDBJ whole genome shotgun (WGS) entry which is preliminary data.</text>
</comment>
<dbReference type="Gene3D" id="3.30.420.40">
    <property type="match status" value="1"/>
</dbReference>
<sequence length="103" mass="12106">MLVFTECIKYLRDETMKTLKTKVNLVRENEVRWVITMPAIWGDSAKPFMRESAEQAGVERRQIVLALEPEAASIYTKEKLSQRKTALLSWNLMIRELNVWFCI</sequence>
<dbReference type="SUPFAM" id="SSF53067">
    <property type="entry name" value="Actin-like ATPase domain"/>
    <property type="match status" value="1"/>
</dbReference>
<name>A0A210QNP2_MIZYE</name>
<accession>A0A210QNP2</accession>
<reference evidence="1 2" key="1">
    <citation type="journal article" date="2017" name="Nat. Ecol. Evol.">
        <title>Scallop genome provides insights into evolution of bilaterian karyotype and development.</title>
        <authorList>
            <person name="Wang S."/>
            <person name="Zhang J."/>
            <person name="Jiao W."/>
            <person name="Li J."/>
            <person name="Xun X."/>
            <person name="Sun Y."/>
            <person name="Guo X."/>
            <person name="Huan P."/>
            <person name="Dong B."/>
            <person name="Zhang L."/>
            <person name="Hu X."/>
            <person name="Sun X."/>
            <person name="Wang J."/>
            <person name="Zhao C."/>
            <person name="Wang Y."/>
            <person name="Wang D."/>
            <person name="Huang X."/>
            <person name="Wang R."/>
            <person name="Lv J."/>
            <person name="Li Y."/>
            <person name="Zhang Z."/>
            <person name="Liu B."/>
            <person name="Lu W."/>
            <person name="Hui Y."/>
            <person name="Liang J."/>
            <person name="Zhou Z."/>
            <person name="Hou R."/>
            <person name="Li X."/>
            <person name="Liu Y."/>
            <person name="Li H."/>
            <person name="Ning X."/>
            <person name="Lin Y."/>
            <person name="Zhao L."/>
            <person name="Xing Q."/>
            <person name="Dou J."/>
            <person name="Li Y."/>
            <person name="Mao J."/>
            <person name="Guo H."/>
            <person name="Dou H."/>
            <person name="Li T."/>
            <person name="Mu C."/>
            <person name="Jiang W."/>
            <person name="Fu Q."/>
            <person name="Fu X."/>
            <person name="Miao Y."/>
            <person name="Liu J."/>
            <person name="Yu Q."/>
            <person name="Li R."/>
            <person name="Liao H."/>
            <person name="Li X."/>
            <person name="Kong Y."/>
            <person name="Jiang Z."/>
            <person name="Chourrout D."/>
            <person name="Li R."/>
            <person name="Bao Z."/>
        </authorList>
    </citation>
    <scope>NUCLEOTIDE SEQUENCE [LARGE SCALE GENOMIC DNA]</scope>
    <source>
        <strain evidence="1 2">PY_sf001</strain>
    </source>
</reference>
<proteinExistence type="predicted"/>
<evidence type="ECO:0000313" key="1">
    <source>
        <dbReference type="EMBL" id="OWF50354.1"/>
    </source>
</evidence>
<dbReference type="PANTHER" id="PTHR14187">
    <property type="entry name" value="ALPHA KINASE/ELONGATION FACTOR 2 KINASE"/>
    <property type="match status" value="1"/>
</dbReference>
<keyword evidence="1" id="KW-0346">Stress response</keyword>
<dbReference type="InterPro" id="IPR043129">
    <property type="entry name" value="ATPase_NBD"/>
</dbReference>
<evidence type="ECO:0000313" key="2">
    <source>
        <dbReference type="Proteomes" id="UP000242188"/>
    </source>
</evidence>
<protein>
    <submittedName>
        <fullName evidence="1">Heat shock 70 kDa protein 12A</fullName>
    </submittedName>
</protein>
<organism evidence="1 2">
    <name type="scientific">Mizuhopecten yessoensis</name>
    <name type="common">Japanese scallop</name>
    <name type="synonym">Patinopecten yessoensis</name>
    <dbReference type="NCBI Taxonomy" id="6573"/>
    <lineage>
        <taxon>Eukaryota</taxon>
        <taxon>Metazoa</taxon>
        <taxon>Spiralia</taxon>
        <taxon>Lophotrochozoa</taxon>
        <taxon>Mollusca</taxon>
        <taxon>Bivalvia</taxon>
        <taxon>Autobranchia</taxon>
        <taxon>Pteriomorphia</taxon>
        <taxon>Pectinida</taxon>
        <taxon>Pectinoidea</taxon>
        <taxon>Pectinidae</taxon>
        <taxon>Mizuhopecten</taxon>
    </lineage>
</organism>